<name>A0A0W0I1N0_PSEFL</name>
<sequence length="167" mass="18939">MGRALKMTPENPPEYGMRGHRVPGLAPEYIHQVTVKVRDVLGLRKRSFQGDNPEKLVSTLEHFGINIDVIDDAEWIDATKATVDPQKGMIYVPEKLYGEICRGKPEAIRILLHEIGHIVLGHKPMLHFSTSRPIENEDSEWQADFFADTMIALLKLPKPAAQMELKF</sequence>
<reference evidence="1 2" key="1">
    <citation type="submission" date="2015-09" db="EMBL/GenBank/DDBJ databases">
        <title>Genome sequence of ICMP 11288.</title>
        <authorList>
            <person name="Visnovsky S."/>
            <person name="Lu A."/>
            <person name="Panda P."/>
            <person name="Pitman A."/>
        </authorList>
    </citation>
    <scope>NUCLEOTIDE SEQUENCE [LARGE SCALE GENOMIC DNA]</scope>
    <source>
        <strain evidence="1 2">ICMP 11288</strain>
    </source>
</reference>
<protein>
    <recommendedName>
        <fullName evidence="3">IrrE N-terminal-like domain-containing protein</fullName>
    </recommendedName>
</protein>
<comment type="caution">
    <text evidence="1">The sequence shown here is derived from an EMBL/GenBank/DDBJ whole genome shotgun (WGS) entry which is preliminary data.</text>
</comment>
<gene>
    <name evidence="1" type="ORF">AO063_21305</name>
</gene>
<dbReference type="Proteomes" id="UP000054197">
    <property type="component" value="Unassembled WGS sequence"/>
</dbReference>
<proteinExistence type="predicted"/>
<dbReference type="EMBL" id="LKEF01000012">
    <property type="protein sequence ID" value="KTB67040.1"/>
    <property type="molecule type" value="Genomic_DNA"/>
</dbReference>
<evidence type="ECO:0000313" key="1">
    <source>
        <dbReference type="EMBL" id="KTB67040.1"/>
    </source>
</evidence>
<dbReference type="AlphaFoldDB" id="A0A0W0I1N0"/>
<evidence type="ECO:0000313" key="2">
    <source>
        <dbReference type="Proteomes" id="UP000054197"/>
    </source>
</evidence>
<organism evidence="1 2">
    <name type="scientific">Pseudomonas fluorescens ICMP 11288</name>
    <dbReference type="NCBI Taxonomy" id="1198309"/>
    <lineage>
        <taxon>Bacteria</taxon>
        <taxon>Pseudomonadati</taxon>
        <taxon>Pseudomonadota</taxon>
        <taxon>Gammaproteobacteria</taxon>
        <taxon>Pseudomonadales</taxon>
        <taxon>Pseudomonadaceae</taxon>
        <taxon>Pseudomonas</taxon>
    </lineage>
</organism>
<evidence type="ECO:0008006" key="3">
    <source>
        <dbReference type="Google" id="ProtNLM"/>
    </source>
</evidence>
<accession>A0A0W0I1N0</accession>